<evidence type="ECO:0000313" key="2">
    <source>
        <dbReference type="Proteomes" id="UP000054549"/>
    </source>
</evidence>
<keyword evidence="2" id="KW-1185">Reference proteome</keyword>
<evidence type="ECO:0000313" key="1">
    <source>
        <dbReference type="EMBL" id="KIL55837.1"/>
    </source>
</evidence>
<organism evidence="1 2">
    <name type="scientific">Amanita muscaria (strain Koide BX008)</name>
    <dbReference type="NCBI Taxonomy" id="946122"/>
    <lineage>
        <taxon>Eukaryota</taxon>
        <taxon>Fungi</taxon>
        <taxon>Dikarya</taxon>
        <taxon>Basidiomycota</taxon>
        <taxon>Agaricomycotina</taxon>
        <taxon>Agaricomycetes</taxon>
        <taxon>Agaricomycetidae</taxon>
        <taxon>Agaricales</taxon>
        <taxon>Pluteineae</taxon>
        <taxon>Amanitaceae</taxon>
        <taxon>Amanita</taxon>
    </lineage>
</organism>
<dbReference type="AlphaFoldDB" id="A0A0C2W3Z8"/>
<sequence>MPSLALYINCSNAFPTSCPTVFRCAFACASLPIFSPTKMSEDWDELERTYVTPPFHSFGTKPHCFSGSAFAPSALKVTLQAKSRSSRFSTLVAYNNHRLCLFSHHDRAAVSKNVTRRKKRAIQRLKSGLKAGCARMAQARRSMSSLRFGLCTVILGVASKRC</sequence>
<accession>A0A0C2W3Z8</accession>
<dbReference type="InParanoid" id="A0A0C2W3Z8"/>
<proteinExistence type="predicted"/>
<dbReference type="Proteomes" id="UP000054549">
    <property type="component" value="Unassembled WGS sequence"/>
</dbReference>
<protein>
    <submittedName>
        <fullName evidence="1">Uncharacterized protein</fullName>
    </submittedName>
</protein>
<gene>
    <name evidence="1" type="ORF">M378DRAFT_173249</name>
</gene>
<name>A0A0C2W3Z8_AMAMK</name>
<dbReference type="HOGENOM" id="CLU_1634941_0_0_1"/>
<reference evidence="1 2" key="1">
    <citation type="submission" date="2014-04" db="EMBL/GenBank/DDBJ databases">
        <title>Evolutionary Origins and Diversification of the Mycorrhizal Mutualists.</title>
        <authorList>
            <consortium name="DOE Joint Genome Institute"/>
            <consortium name="Mycorrhizal Genomics Consortium"/>
            <person name="Kohler A."/>
            <person name="Kuo A."/>
            <person name="Nagy L.G."/>
            <person name="Floudas D."/>
            <person name="Copeland A."/>
            <person name="Barry K.W."/>
            <person name="Cichocki N."/>
            <person name="Veneault-Fourrey C."/>
            <person name="LaButti K."/>
            <person name="Lindquist E.A."/>
            <person name="Lipzen A."/>
            <person name="Lundell T."/>
            <person name="Morin E."/>
            <person name="Murat C."/>
            <person name="Riley R."/>
            <person name="Ohm R."/>
            <person name="Sun H."/>
            <person name="Tunlid A."/>
            <person name="Henrissat B."/>
            <person name="Grigoriev I.V."/>
            <person name="Hibbett D.S."/>
            <person name="Martin F."/>
        </authorList>
    </citation>
    <scope>NUCLEOTIDE SEQUENCE [LARGE SCALE GENOMIC DNA]</scope>
    <source>
        <strain evidence="1 2">Koide BX008</strain>
    </source>
</reference>
<dbReference type="EMBL" id="KN818468">
    <property type="protein sequence ID" value="KIL55837.1"/>
    <property type="molecule type" value="Genomic_DNA"/>
</dbReference>